<dbReference type="GO" id="GO:0046872">
    <property type="term" value="F:metal ion binding"/>
    <property type="evidence" value="ECO:0007669"/>
    <property type="project" value="InterPro"/>
</dbReference>
<dbReference type="EMBL" id="QGDO01000011">
    <property type="protein sequence ID" value="PWJ34157.1"/>
    <property type="molecule type" value="Genomic_DNA"/>
</dbReference>
<dbReference type="InterPro" id="IPR004722">
    <property type="entry name" value="DHOase"/>
</dbReference>
<dbReference type="Proteomes" id="UP000245535">
    <property type="component" value="Unassembled WGS sequence"/>
</dbReference>
<dbReference type="GO" id="GO:0006221">
    <property type="term" value="P:pyrimidine nucleotide biosynthetic process"/>
    <property type="evidence" value="ECO:0007669"/>
    <property type="project" value="UniProtKB-KW"/>
</dbReference>
<reference evidence="3 4" key="1">
    <citation type="submission" date="2018-03" db="EMBL/GenBank/DDBJ databases">
        <title>Genomic Encyclopedia of Archaeal and Bacterial Type Strains, Phase II (KMG-II): from individual species to whole genera.</title>
        <authorList>
            <person name="Goeker M."/>
        </authorList>
    </citation>
    <scope>NUCLEOTIDE SEQUENCE [LARGE SCALE GENOMIC DNA]</scope>
    <source>
        <strain evidence="3 4">DSM 28229</strain>
    </source>
</reference>
<dbReference type="InterPro" id="IPR032466">
    <property type="entry name" value="Metal_Hydrolase"/>
</dbReference>
<organism evidence="3 4">
    <name type="scientific">Sediminitomix flava</name>
    <dbReference type="NCBI Taxonomy" id="379075"/>
    <lineage>
        <taxon>Bacteria</taxon>
        <taxon>Pseudomonadati</taxon>
        <taxon>Bacteroidota</taxon>
        <taxon>Cytophagia</taxon>
        <taxon>Cytophagales</taxon>
        <taxon>Flammeovirgaceae</taxon>
        <taxon>Sediminitomix</taxon>
    </lineage>
</organism>
<gene>
    <name evidence="3" type="ORF">BC781_11167</name>
</gene>
<dbReference type="Gene3D" id="2.30.40.10">
    <property type="entry name" value="Urease, subunit C, domain 1"/>
    <property type="match status" value="1"/>
</dbReference>
<dbReference type="InterPro" id="IPR050138">
    <property type="entry name" value="DHOase/Allantoinase_Hydrolase"/>
</dbReference>
<dbReference type="SUPFAM" id="SSF51556">
    <property type="entry name" value="Metallo-dependent hydrolases"/>
    <property type="match status" value="1"/>
</dbReference>
<dbReference type="AlphaFoldDB" id="A0A315YXF0"/>
<dbReference type="OrthoDB" id="9765462at2"/>
<proteinExistence type="predicted"/>
<dbReference type="RefSeq" id="WP_109622979.1">
    <property type="nucleotide sequence ID" value="NZ_QGDO01000011.1"/>
</dbReference>
<evidence type="ECO:0000259" key="2">
    <source>
        <dbReference type="Pfam" id="PF12890"/>
    </source>
</evidence>
<dbReference type="PANTHER" id="PTHR43668">
    <property type="entry name" value="ALLANTOINASE"/>
    <property type="match status" value="1"/>
</dbReference>
<dbReference type="NCBIfam" id="TIGR00857">
    <property type="entry name" value="pyrC_multi"/>
    <property type="match status" value="1"/>
</dbReference>
<dbReference type="InterPro" id="IPR011059">
    <property type="entry name" value="Metal-dep_hydrolase_composite"/>
</dbReference>
<dbReference type="GO" id="GO:0004151">
    <property type="term" value="F:dihydroorotase activity"/>
    <property type="evidence" value="ECO:0007669"/>
    <property type="project" value="InterPro"/>
</dbReference>
<dbReference type="GO" id="GO:0005737">
    <property type="term" value="C:cytoplasm"/>
    <property type="evidence" value="ECO:0007669"/>
    <property type="project" value="TreeGrafter"/>
</dbReference>
<dbReference type="Pfam" id="PF12890">
    <property type="entry name" value="DHOase"/>
    <property type="match status" value="1"/>
</dbReference>
<name>A0A315YXF0_SEDFL</name>
<evidence type="ECO:0000313" key="3">
    <source>
        <dbReference type="EMBL" id="PWJ34157.1"/>
    </source>
</evidence>
<keyword evidence="4" id="KW-1185">Reference proteome</keyword>
<evidence type="ECO:0000313" key="4">
    <source>
        <dbReference type="Proteomes" id="UP000245535"/>
    </source>
</evidence>
<dbReference type="GO" id="GO:0006145">
    <property type="term" value="P:purine nucleobase catabolic process"/>
    <property type="evidence" value="ECO:0007669"/>
    <property type="project" value="TreeGrafter"/>
</dbReference>
<dbReference type="CDD" id="cd01317">
    <property type="entry name" value="DHOase_IIa"/>
    <property type="match status" value="1"/>
</dbReference>
<dbReference type="Gene3D" id="3.20.20.140">
    <property type="entry name" value="Metal-dependent hydrolases"/>
    <property type="match status" value="1"/>
</dbReference>
<feature type="domain" description="Dihydroorotase catalytic" evidence="2">
    <location>
        <begin position="55"/>
        <end position="236"/>
    </location>
</feature>
<dbReference type="GO" id="GO:0004038">
    <property type="term" value="F:allantoinase activity"/>
    <property type="evidence" value="ECO:0007669"/>
    <property type="project" value="TreeGrafter"/>
</dbReference>
<sequence>MNNILLKGVKVIDPSSAYHSKQTNILIENGKISKIGDIQDAKDAVSIDGAQYSVSPGWIDMRSSLSEPGIEHKETIDSLCRTAASGGFTDVVTFPNSKPAVQTKEAVSFIKNRAAFSPVDLHPVAAATKDLKGEEMTELQDLHIEGAIAFSDAEHPMWHLGVARRILQYLKPFDGLLIVSPEETQMHQNGQMHEGITSTLMGTRGIPSLAEDIAIERFISLLGYTGGKIHFSNISTSGAVELIRKAKANGLQVSCDIAAHQIAFTDEDMMGFDTNFKVKPPFRLKSDVEALWEGIKDGTIDAIVSSHAPQDIESKELEFELADFGAIGLQTAFSALMSNKPADVSTEVIIEKLTTGPRGLLKLENPSIVEGAEAKLTIFDEQDFWTFTKENNKSLSNNSPFFGKLLKGKVVGTVNGTKNSLPSA</sequence>
<dbReference type="SUPFAM" id="SSF51338">
    <property type="entry name" value="Composite domain of metallo-dependent hydrolases"/>
    <property type="match status" value="1"/>
</dbReference>
<dbReference type="InterPro" id="IPR024403">
    <property type="entry name" value="DHOase_cat"/>
</dbReference>
<comment type="caution">
    <text evidence="3">The sequence shown here is derived from an EMBL/GenBank/DDBJ whole genome shotgun (WGS) entry which is preliminary data.</text>
</comment>
<evidence type="ECO:0000256" key="1">
    <source>
        <dbReference type="ARBA" id="ARBA00022975"/>
    </source>
</evidence>
<protein>
    <submittedName>
        <fullName evidence="3">Dihydroorotase</fullName>
    </submittedName>
</protein>
<keyword evidence="1" id="KW-0665">Pyrimidine biosynthesis</keyword>
<dbReference type="PANTHER" id="PTHR43668:SF2">
    <property type="entry name" value="ALLANTOINASE"/>
    <property type="match status" value="1"/>
</dbReference>
<accession>A0A315YXF0</accession>